<gene>
    <name evidence="3" type="ORF">Cpa01nite_01540</name>
</gene>
<evidence type="ECO:0000313" key="3">
    <source>
        <dbReference type="EMBL" id="GIG34773.1"/>
    </source>
</evidence>
<evidence type="ECO:0000256" key="1">
    <source>
        <dbReference type="SAM" id="SignalP"/>
    </source>
</evidence>
<feature type="signal peptide" evidence="1">
    <location>
        <begin position="1"/>
        <end position="22"/>
    </location>
</feature>
<organism evidence="3 4">
    <name type="scientific">Cellulomonas pakistanensis</name>
    <dbReference type="NCBI Taxonomy" id="992287"/>
    <lineage>
        <taxon>Bacteria</taxon>
        <taxon>Bacillati</taxon>
        <taxon>Actinomycetota</taxon>
        <taxon>Actinomycetes</taxon>
        <taxon>Micrococcales</taxon>
        <taxon>Cellulomonadaceae</taxon>
        <taxon>Cellulomonas</taxon>
    </lineage>
</organism>
<dbReference type="RefSeq" id="WP_203666817.1">
    <property type="nucleotide sequence ID" value="NZ_BONO01000001.1"/>
</dbReference>
<evidence type="ECO:0000259" key="2">
    <source>
        <dbReference type="Pfam" id="PF14230"/>
    </source>
</evidence>
<dbReference type="EMBL" id="BONO01000001">
    <property type="protein sequence ID" value="GIG34773.1"/>
    <property type="molecule type" value="Genomic_DNA"/>
</dbReference>
<keyword evidence="4" id="KW-1185">Reference proteome</keyword>
<dbReference type="Pfam" id="PF14230">
    <property type="entry name" value="DUF4333"/>
    <property type="match status" value="1"/>
</dbReference>
<dbReference type="Proteomes" id="UP000642125">
    <property type="component" value="Unassembled WGS sequence"/>
</dbReference>
<dbReference type="InterPro" id="IPR025637">
    <property type="entry name" value="DUF4333"/>
</dbReference>
<accession>A0A919P7Y2</accession>
<feature type="chain" id="PRO_5036873809" description="DUF4333 domain-containing protein" evidence="1">
    <location>
        <begin position="23"/>
        <end position="114"/>
    </location>
</feature>
<feature type="domain" description="DUF4333" evidence="2">
    <location>
        <begin position="22"/>
        <end position="98"/>
    </location>
</feature>
<dbReference type="AlphaFoldDB" id="A0A919P7Y2"/>
<protein>
    <recommendedName>
        <fullName evidence="2">DUF4333 domain-containing protein</fullName>
    </recommendedName>
</protein>
<dbReference type="PROSITE" id="PS51257">
    <property type="entry name" value="PROKAR_LIPOPROTEIN"/>
    <property type="match status" value="1"/>
</dbReference>
<evidence type="ECO:0000313" key="4">
    <source>
        <dbReference type="Proteomes" id="UP000642125"/>
    </source>
</evidence>
<keyword evidence="1" id="KW-0732">Signal</keyword>
<reference evidence="3" key="1">
    <citation type="submission" date="2021-01" db="EMBL/GenBank/DDBJ databases">
        <title>Whole genome shotgun sequence of Cellulomonas pakistanensis NBRC 110800.</title>
        <authorList>
            <person name="Komaki H."/>
            <person name="Tamura T."/>
        </authorList>
    </citation>
    <scope>NUCLEOTIDE SEQUENCE</scope>
    <source>
        <strain evidence="3">NBRC 110800</strain>
    </source>
</reference>
<proteinExistence type="predicted"/>
<comment type="caution">
    <text evidence="3">The sequence shown here is derived from an EMBL/GenBank/DDBJ whole genome shotgun (WGS) entry which is preliminary data.</text>
</comment>
<sequence length="114" mass="11509">MTARLLSTPVAVVPAVACVALAAAGCSVSVRATGDAGLSGSEVEARLDRVLEDRLGRAPDAIDCPEPLLAEVGAAVRCTVDVPEGSVDAVVTTTAVEGHDVELDVTVDDEPRGT</sequence>
<name>A0A919P7Y2_9CELL</name>